<dbReference type="Gene3D" id="3.20.100.30">
    <property type="entry name" value="VTC, catalytic tunnel domain"/>
    <property type="match status" value="1"/>
</dbReference>
<accession>A0A645FC40</accession>
<organism evidence="2">
    <name type="scientific">bioreactor metagenome</name>
    <dbReference type="NCBI Taxonomy" id="1076179"/>
    <lineage>
        <taxon>unclassified sequences</taxon>
        <taxon>metagenomes</taxon>
        <taxon>ecological metagenomes</taxon>
    </lineage>
</organism>
<proteinExistence type="predicted"/>
<dbReference type="GO" id="GO:0006799">
    <property type="term" value="P:polyphosphate biosynthetic process"/>
    <property type="evidence" value="ECO:0007669"/>
    <property type="project" value="UniProtKB-ARBA"/>
</dbReference>
<sequence>MALAARHELKYFISQGQYQILSRLLGQVLWPDEHADEQNEYHIRSLYFDTISNAALHEKVSGVADRNKYRIRFYNFSDRFIRMECKTKIDTYISKRSVPITRELCEQLIAGDPAGLEHSASGLMRDVFREMRINLLRPAVVVDYVREAYVHPAEEVRITFDKQLRSGLAGTDIFNPHLPVYPPFKNPDQIIMEVKFNRLLPGYISALLSQAAGTAHRSAISKYVICRQYEGLDY</sequence>
<dbReference type="AlphaFoldDB" id="A0A645FC40"/>
<dbReference type="EMBL" id="VSSQ01057098">
    <property type="protein sequence ID" value="MPN10909.1"/>
    <property type="molecule type" value="Genomic_DNA"/>
</dbReference>
<evidence type="ECO:0000313" key="2">
    <source>
        <dbReference type="EMBL" id="MPN10909.1"/>
    </source>
</evidence>
<dbReference type="InterPro" id="IPR018966">
    <property type="entry name" value="VTC_domain"/>
</dbReference>
<comment type="caution">
    <text evidence="2">The sequence shown here is derived from an EMBL/GenBank/DDBJ whole genome shotgun (WGS) entry which is preliminary data.</text>
</comment>
<protein>
    <recommendedName>
        <fullName evidence="1">VTC domain-containing protein</fullName>
    </recommendedName>
</protein>
<gene>
    <name evidence="2" type="ORF">SDC9_158206</name>
</gene>
<reference evidence="2" key="1">
    <citation type="submission" date="2019-08" db="EMBL/GenBank/DDBJ databases">
        <authorList>
            <person name="Kucharzyk K."/>
            <person name="Murdoch R.W."/>
            <person name="Higgins S."/>
            <person name="Loffler F."/>
        </authorList>
    </citation>
    <scope>NUCLEOTIDE SEQUENCE</scope>
</reference>
<dbReference type="Pfam" id="PF09359">
    <property type="entry name" value="VTC"/>
    <property type="match status" value="1"/>
</dbReference>
<evidence type="ECO:0000259" key="1">
    <source>
        <dbReference type="Pfam" id="PF09359"/>
    </source>
</evidence>
<dbReference type="InterPro" id="IPR042267">
    <property type="entry name" value="VTC_sf"/>
</dbReference>
<dbReference type="CDD" id="cd07750">
    <property type="entry name" value="PolyPPase_VTC_like"/>
    <property type="match status" value="1"/>
</dbReference>
<name>A0A645FC40_9ZZZZ</name>
<feature type="domain" description="VTC" evidence="1">
    <location>
        <begin position="6"/>
        <end position="227"/>
    </location>
</feature>